<comment type="catalytic activity">
    <reaction evidence="1">
        <text>ATP + protein L-histidine = ADP + protein N-phospho-L-histidine.</text>
        <dbReference type="EC" id="2.7.13.3"/>
    </reaction>
</comment>
<dbReference type="PANTHER" id="PTHR24421">
    <property type="entry name" value="NITRATE/NITRITE SENSOR PROTEIN NARX-RELATED"/>
    <property type="match status" value="1"/>
</dbReference>
<dbReference type="InterPro" id="IPR011990">
    <property type="entry name" value="TPR-like_helical_dom_sf"/>
</dbReference>
<dbReference type="SUPFAM" id="SSF55874">
    <property type="entry name" value="ATPase domain of HSP90 chaperone/DNA topoisomerase II/histidine kinase"/>
    <property type="match status" value="1"/>
</dbReference>
<evidence type="ECO:0000256" key="3">
    <source>
        <dbReference type="ARBA" id="ARBA00022679"/>
    </source>
</evidence>
<keyword evidence="6" id="KW-0812">Transmembrane</keyword>
<protein>
    <recommendedName>
        <fullName evidence="2">histidine kinase</fullName>
        <ecNumber evidence="2">2.7.13.3</ecNumber>
    </recommendedName>
</protein>
<keyword evidence="9" id="KW-1185">Reference proteome</keyword>
<dbReference type="InterPro" id="IPR036890">
    <property type="entry name" value="HATPase_C_sf"/>
</dbReference>
<dbReference type="InterPro" id="IPR003594">
    <property type="entry name" value="HATPase_dom"/>
</dbReference>
<accession>A0A1M6G0G1</accession>
<organism evidence="8 9">
    <name type="scientific">Flavobacterium terrae</name>
    <dbReference type="NCBI Taxonomy" id="415425"/>
    <lineage>
        <taxon>Bacteria</taxon>
        <taxon>Pseudomonadati</taxon>
        <taxon>Bacteroidota</taxon>
        <taxon>Flavobacteriia</taxon>
        <taxon>Flavobacteriales</taxon>
        <taxon>Flavobacteriaceae</taxon>
        <taxon>Flavobacterium</taxon>
    </lineage>
</organism>
<dbReference type="PROSITE" id="PS51257">
    <property type="entry name" value="PROKAR_LIPOPROTEIN"/>
    <property type="match status" value="1"/>
</dbReference>
<dbReference type="Gene3D" id="1.25.40.10">
    <property type="entry name" value="Tetratricopeptide repeat domain"/>
    <property type="match status" value="2"/>
</dbReference>
<sequence length="569" mass="65749">MNRSPFLFCVFFCFLFLACNESDEKMVQKSTVVKEHNKKATDYQNKADAYYAQAKYDSAFYYYARAKISFDSIENKKNIAYCLLQMARAQQTMGDYFGSEDNLIEALHFIKEDNEYLPAANNLLGISAKELKNYEDALRYYNITYQLASDSLTKAIAFNNIANVYTKQGNYKKSVNLLGKVLTWKFLDTLPKRKAIYMNNLGYAFTKLKENEKGLDLMQQALSISNKEDDSYGRIESHLYLSEYYLPYNLQKSRSFAQQAYKESTKHNSIDERLEALLLLIKTSGNNSAFALKYAVLNDSITQVRNSAKSQFAKMRYDARLVNEENLKLKNEKTANDLQLQKNKNEINFWSFSAVVLVIIIIFLFYYFKNKRKEDRLKASYQTETRIAKKVHDELANDVFHTMSFVETKKIEEPENKETLINLLDNLYQRSRNISKENESIETGESFIENLIEMINGYKSSKQNVIIKKDENINWSSISEIKKITLFRVLQELLVNMKKHSQASIVIVSLTNTKNDIIIDYSDNGKGMEMQQVKKSGIANAENRIQNINGSITFDTTSNGLKVKISIPK</sequence>
<dbReference type="CDD" id="cd16917">
    <property type="entry name" value="HATPase_UhpB-NarQ-NarX-like"/>
    <property type="match status" value="1"/>
</dbReference>
<feature type="transmembrane region" description="Helical" evidence="6">
    <location>
        <begin position="349"/>
        <end position="368"/>
    </location>
</feature>
<dbReference type="GO" id="GO:0000160">
    <property type="term" value="P:phosphorelay signal transduction system"/>
    <property type="evidence" value="ECO:0007669"/>
    <property type="project" value="UniProtKB-KW"/>
</dbReference>
<evidence type="ECO:0000256" key="6">
    <source>
        <dbReference type="SAM" id="Phobius"/>
    </source>
</evidence>
<dbReference type="Pfam" id="PF13424">
    <property type="entry name" value="TPR_12"/>
    <property type="match status" value="1"/>
</dbReference>
<dbReference type="OrthoDB" id="943406at2"/>
<evidence type="ECO:0000256" key="4">
    <source>
        <dbReference type="ARBA" id="ARBA00022777"/>
    </source>
</evidence>
<name>A0A1M6G0G1_9FLAO</name>
<dbReference type="InterPro" id="IPR019734">
    <property type="entry name" value="TPR_rpt"/>
</dbReference>
<evidence type="ECO:0000259" key="7">
    <source>
        <dbReference type="Pfam" id="PF02518"/>
    </source>
</evidence>
<dbReference type="EMBL" id="FQZI01000004">
    <property type="protein sequence ID" value="SHJ03416.1"/>
    <property type="molecule type" value="Genomic_DNA"/>
</dbReference>
<dbReference type="GO" id="GO:0004673">
    <property type="term" value="F:protein histidine kinase activity"/>
    <property type="evidence" value="ECO:0007669"/>
    <property type="project" value="UniProtKB-EC"/>
</dbReference>
<proteinExistence type="predicted"/>
<dbReference type="Pfam" id="PF02518">
    <property type="entry name" value="HATPase_c"/>
    <property type="match status" value="1"/>
</dbReference>
<gene>
    <name evidence="8" type="ORF">SAMN05444363_2446</name>
</gene>
<keyword evidence="5" id="KW-0902">Two-component regulatory system</keyword>
<evidence type="ECO:0000313" key="8">
    <source>
        <dbReference type="EMBL" id="SHJ03416.1"/>
    </source>
</evidence>
<evidence type="ECO:0000256" key="2">
    <source>
        <dbReference type="ARBA" id="ARBA00012438"/>
    </source>
</evidence>
<reference evidence="9" key="1">
    <citation type="submission" date="2016-11" db="EMBL/GenBank/DDBJ databases">
        <authorList>
            <person name="Varghese N."/>
            <person name="Submissions S."/>
        </authorList>
    </citation>
    <scope>NUCLEOTIDE SEQUENCE [LARGE SCALE GENOMIC DNA]</scope>
    <source>
        <strain evidence="9">DSM 18829</strain>
    </source>
</reference>
<dbReference type="EC" id="2.7.13.3" evidence="2"/>
<keyword evidence="6" id="KW-1133">Transmembrane helix</keyword>
<dbReference type="SMART" id="SM00028">
    <property type="entry name" value="TPR"/>
    <property type="match status" value="5"/>
</dbReference>
<dbReference type="Gene3D" id="3.30.565.10">
    <property type="entry name" value="Histidine kinase-like ATPase, C-terminal domain"/>
    <property type="match status" value="1"/>
</dbReference>
<evidence type="ECO:0000256" key="1">
    <source>
        <dbReference type="ARBA" id="ARBA00000085"/>
    </source>
</evidence>
<keyword evidence="4" id="KW-0418">Kinase</keyword>
<dbReference type="PANTHER" id="PTHR24421:SF10">
    <property type="entry name" value="NITRATE_NITRITE SENSOR PROTEIN NARQ"/>
    <property type="match status" value="1"/>
</dbReference>
<feature type="domain" description="Histidine kinase/HSP90-like ATPase" evidence="7">
    <location>
        <begin position="484"/>
        <end position="565"/>
    </location>
</feature>
<evidence type="ECO:0000256" key="5">
    <source>
        <dbReference type="ARBA" id="ARBA00023012"/>
    </source>
</evidence>
<dbReference type="Proteomes" id="UP000184488">
    <property type="component" value="Unassembled WGS sequence"/>
</dbReference>
<dbReference type="AlphaFoldDB" id="A0A1M6G0G1"/>
<dbReference type="STRING" id="415425.SAMN05444363_2446"/>
<dbReference type="SUPFAM" id="SSF48452">
    <property type="entry name" value="TPR-like"/>
    <property type="match status" value="2"/>
</dbReference>
<keyword evidence="3" id="KW-0808">Transferase</keyword>
<evidence type="ECO:0000313" key="9">
    <source>
        <dbReference type="Proteomes" id="UP000184488"/>
    </source>
</evidence>
<keyword evidence="6" id="KW-0472">Membrane</keyword>
<dbReference type="InterPro" id="IPR050482">
    <property type="entry name" value="Sensor_HK_TwoCompSys"/>
</dbReference>